<proteinExistence type="predicted"/>
<keyword evidence="1" id="KW-1133">Transmembrane helix</keyword>
<feature type="transmembrane region" description="Helical" evidence="1">
    <location>
        <begin position="224"/>
        <end position="245"/>
    </location>
</feature>
<feature type="domain" description="EamA" evidence="2">
    <location>
        <begin position="4"/>
        <end position="137"/>
    </location>
</feature>
<feature type="transmembrane region" description="Helical" evidence="1">
    <location>
        <begin position="151"/>
        <end position="170"/>
    </location>
</feature>
<feature type="transmembrane region" description="Helical" evidence="1">
    <location>
        <begin position="283"/>
        <end position="304"/>
    </location>
</feature>
<organism evidence="3 4">
    <name type="scientific">Acinetobacter brisouii CIP 110357</name>
    <dbReference type="NCBI Taxonomy" id="1341683"/>
    <lineage>
        <taxon>Bacteria</taxon>
        <taxon>Pseudomonadati</taxon>
        <taxon>Pseudomonadota</taxon>
        <taxon>Gammaproteobacteria</taxon>
        <taxon>Moraxellales</taxon>
        <taxon>Moraxellaceae</taxon>
        <taxon>Acinetobacter</taxon>
    </lineage>
</organism>
<dbReference type="SUPFAM" id="SSF103481">
    <property type="entry name" value="Multidrug resistance efflux transporter EmrE"/>
    <property type="match status" value="1"/>
</dbReference>
<feature type="transmembrane region" description="Helical" evidence="1">
    <location>
        <begin position="65"/>
        <end position="86"/>
    </location>
</feature>
<feature type="transmembrane region" description="Helical" evidence="1">
    <location>
        <begin position="122"/>
        <end position="139"/>
    </location>
</feature>
<gene>
    <name evidence="3" type="ORF">P255_02611</name>
</gene>
<feature type="transmembrane region" description="Helical" evidence="1">
    <location>
        <begin position="92"/>
        <end position="110"/>
    </location>
</feature>
<keyword evidence="1" id="KW-0472">Membrane</keyword>
<dbReference type="PATRIC" id="fig|1341683.3.peg.2584"/>
<dbReference type="AlphaFoldDB" id="V2U8B9"/>
<evidence type="ECO:0000313" key="3">
    <source>
        <dbReference type="EMBL" id="ESK50628.1"/>
    </source>
</evidence>
<dbReference type="OrthoDB" id="7216522at2"/>
<feature type="transmembrane region" description="Helical" evidence="1">
    <location>
        <begin position="257"/>
        <end position="277"/>
    </location>
</feature>
<sequence length="314" mass="34260">MRQGIIFAILACALWGGTIVAPWFIPEFNPILISSVRFVLYGLISLVLALPSLKKLIKKLGKADIYKLIQLSIAGNILYFACIGTAVQFAGITMTSLINGLMPVSIAFLGRGEQSSLPFSQLKLPLCMVALGLILINFIPDVFLGVHSSTAQRIFGMACVVAAVGSWSWFAIHNARYLKESAFNSHEWSSLMGIMTGLIALPAAILTVVVMPKAWFLQQTTQQWLTFGAVSLFLAIAGSWVANALWSASTRRLPISLGGQLMVFETLFACSYSYIFAGRLPSLLETIAIGCILGGVFWVIRLYMRVQTLQKAQV</sequence>
<protein>
    <recommendedName>
        <fullName evidence="2">EamA domain-containing protein</fullName>
    </recommendedName>
</protein>
<reference evidence="3 4" key="1">
    <citation type="submission" date="2013-10" db="EMBL/GenBank/DDBJ databases">
        <title>The Genome Sequence of Acinetobacter brisouii CIP 110357.</title>
        <authorList>
            <consortium name="The Broad Institute Genomics Platform"/>
            <consortium name="The Broad Institute Genome Sequencing Center for Infectious Disease"/>
            <person name="Cerqueira G."/>
            <person name="Feldgarden M."/>
            <person name="Courvalin P."/>
            <person name="Grillot-Courvalin C."/>
            <person name="Clermont D."/>
            <person name="Rocha E."/>
            <person name="Yoon E.-J."/>
            <person name="Nemec A."/>
            <person name="Young S.K."/>
            <person name="Zeng Q."/>
            <person name="Gargeya S."/>
            <person name="Fitzgerald M."/>
            <person name="Abouelleil A."/>
            <person name="Alvarado L."/>
            <person name="Berlin A.M."/>
            <person name="Chapman S.B."/>
            <person name="Gainer-Dewar J."/>
            <person name="Goldberg J."/>
            <person name="Gnerre S."/>
            <person name="Griggs A."/>
            <person name="Gujja S."/>
            <person name="Hansen M."/>
            <person name="Howarth C."/>
            <person name="Imamovic A."/>
            <person name="Ireland A."/>
            <person name="Larimer J."/>
            <person name="McCowan C."/>
            <person name="Murphy C."/>
            <person name="Pearson M."/>
            <person name="Poon T.W."/>
            <person name="Priest M."/>
            <person name="Roberts A."/>
            <person name="Saif S."/>
            <person name="Shea T."/>
            <person name="Sykes S."/>
            <person name="Wortman J."/>
            <person name="Nusbaum C."/>
            <person name="Birren B."/>
        </authorList>
    </citation>
    <scope>NUCLEOTIDE SEQUENCE [LARGE SCALE GENOMIC DNA]</scope>
    <source>
        <strain evidence="3 4">CIP 110357</strain>
    </source>
</reference>
<feature type="transmembrane region" description="Helical" evidence="1">
    <location>
        <begin position="191"/>
        <end position="212"/>
    </location>
</feature>
<dbReference type="Pfam" id="PF00892">
    <property type="entry name" value="EamA"/>
    <property type="match status" value="1"/>
</dbReference>
<dbReference type="HOGENOM" id="CLU_058004_1_0_6"/>
<feature type="transmembrane region" description="Helical" evidence="1">
    <location>
        <begin position="31"/>
        <end position="53"/>
    </location>
</feature>
<feature type="transmembrane region" description="Helical" evidence="1">
    <location>
        <begin position="5"/>
        <end position="25"/>
    </location>
</feature>
<dbReference type="InterPro" id="IPR037185">
    <property type="entry name" value="EmrE-like"/>
</dbReference>
<dbReference type="EMBL" id="AYEU01000007">
    <property type="protein sequence ID" value="ESK50628.1"/>
    <property type="molecule type" value="Genomic_DNA"/>
</dbReference>
<evidence type="ECO:0000313" key="4">
    <source>
        <dbReference type="Proteomes" id="UP000018418"/>
    </source>
</evidence>
<dbReference type="STRING" id="396323.VH98_03900"/>
<dbReference type="RefSeq" id="WP_004902910.1">
    <property type="nucleotide sequence ID" value="NZ_BBTI01000005.1"/>
</dbReference>
<dbReference type="Proteomes" id="UP000018418">
    <property type="component" value="Unassembled WGS sequence"/>
</dbReference>
<evidence type="ECO:0000256" key="1">
    <source>
        <dbReference type="SAM" id="Phobius"/>
    </source>
</evidence>
<dbReference type="GO" id="GO:0016020">
    <property type="term" value="C:membrane"/>
    <property type="evidence" value="ECO:0007669"/>
    <property type="project" value="InterPro"/>
</dbReference>
<keyword evidence="4" id="KW-1185">Reference proteome</keyword>
<dbReference type="InterPro" id="IPR000620">
    <property type="entry name" value="EamA_dom"/>
</dbReference>
<accession>V2U8B9</accession>
<keyword evidence="1" id="KW-0812">Transmembrane</keyword>
<evidence type="ECO:0000259" key="2">
    <source>
        <dbReference type="Pfam" id="PF00892"/>
    </source>
</evidence>
<name>V2U8B9_9GAMM</name>
<comment type="caution">
    <text evidence="3">The sequence shown here is derived from an EMBL/GenBank/DDBJ whole genome shotgun (WGS) entry which is preliminary data.</text>
</comment>